<reference evidence="4" key="1">
    <citation type="journal article" date="2019" name="Int. J. Syst. Evol. Microbiol.">
        <title>The Global Catalogue of Microorganisms (GCM) 10K type strain sequencing project: providing services to taxonomists for standard genome sequencing and annotation.</title>
        <authorList>
            <consortium name="The Broad Institute Genomics Platform"/>
            <consortium name="The Broad Institute Genome Sequencing Center for Infectious Disease"/>
            <person name="Wu L."/>
            <person name="Ma J."/>
        </authorList>
    </citation>
    <scope>NUCLEOTIDE SEQUENCE [LARGE SCALE GENOMIC DNA]</scope>
    <source>
        <strain evidence="4">JCM 18956</strain>
    </source>
</reference>
<organism evidence="3 4">
    <name type="scientific">Frondihabitans cladoniiphilus</name>
    <dbReference type="NCBI Taxonomy" id="715785"/>
    <lineage>
        <taxon>Bacteria</taxon>
        <taxon>Bacillati</taxon>
        <taxon>Actinomycetota</taxon>
        <taxon>Actinomycetes</taxon>
        <taxon>Micrococcales</taxon>
        <taxon>Microbacteriaceae</taxon>
        <taxon>Frondihabitans</taxon>
    </lineage>
</organism>
<dbReference type="InterPro" id="IPR002470">
    <property type="entry name" value="Peptidase_S9A"/>
</dbReference>
<gene>
    <name evidence="3" type="ORF">GCM10025780_26090</name>
</gene>
<evidence type="ECO:0000256" key="1">
    <source>
        <dbReference type="ARBA" id="ARBA00022801"/>
    </source>
</evidence>
<dbReference type="InterPro" id="IPR011042">
    <property type="entry name" value="6-blade_b-propeller_TolB-like"/>
</dbReference>
<accession>A0ABP8W4H6</accession>
<dbReference type="Proteomes" id="UP001501295">
    <property type="component" value="Unassembled WGS sequence"/>
</dbReference>
<dbReference type="Pfam" id="PF00326">
    <property type="entry name" value="Peptidase_S9"/>
    <property type="match status" value="1"/>
</dbReference>
<protein>
    <submittedName>
        <fullName evidence="3">Alpha/beta fold hydrolase</fullName>
    </submittedName>
</protein>
<comment type="caution">
    <text evidence="3">The sequence shown here is derived from an EMBL/GenBank/DDBJ whole genome shotgun (WGS) entry which is preliminary data.</text>
</comment>
<dbReference type="PANTHER" id="PTHR42776:SF27">
    <property type="entry name" value="DIPEPTIDYL PEPTIDASE FAMILY MEMBER 6"/>
    <property type="match status" value="1"/>
</dbReference>
<keyword evidence="4" id="KW-1185">Reference proteome</keyword>
<sequence length="625" mass="66801">MSGGFVEPGVASIGGMHDDLTSSLVSAWGSWGPTMTRNARRVAFISDRTGVPEVFVQDVVVDGELPTPTRIVLEETTDPVVAVSWSADSAWLALALATDGGVRQQVWVVRPDGTDAHRIAGSRDQHAELGPWSRSGHRVVVSLPSAEPEQPARSYLVDPDSGDRDDLAVGELIHILDVSVEERLVILRDGRRGEEFVVVVDRLTDEDHPLLTSPHAGSAEVALIRPAPEGDESPLVAYVSTEAGLPRRQLVSMPIGPHGWRGTSQVLAGRDDAELEALDADDAGRVLLLVWNVAGRSELELFDTAHGTRSVVDGLPGSVVTNPVLSRDGRSVLLAVEGPERPRELWRLDTTSHTWSRVTTGPSLPEVDLVVPTLETFVARDGLAITGWLYRVPGSASPGPALLHLHGGPESQERPTFSAQHQALVAAGIAVFAPNIRGSSGFGRDFVHADDLEKRWDALADVVDAAGFLADSGVADPARIAVTGRSYGGYATLASLAFTPEVFAAGVDVCGMSDFATFYRDTEPWIAAAAATKYGHPVDDEALLETLSPMSCIDDVTAPLLVVHGELDTNVPIGEAHQAVDALRARGAEVEYLELAGEGHEYRRLDSRLALVEAMVAFLRRTLDA</sequence>
<dbReference type="PANTHER" id="PTHR42776">
    <property type="entry name" value="SERINE PEPTIDASE S9 FAMILY MEMBER"/>
    <property type="match status" value="1"/>
</dbReference>
<dbReference type="EMBL" id="BAABLM010000005">
    <property type="protein sequence ID" value="GAA4679763.1"/>
    <property type="molecule type" value="Genomic_DNA"/>
</dbReference>
<proteinExistence type="predicted"/>
<evidence type="ECO:0000313" key="3">
    <source>
        <dbReference type="EMBL" id="GAA4679763.1"/>
    </source>
</evidence>
<dbReference type="GO" id="GO:0016787">
    <property type="term" value="F:hydrolase activity"/>
    <property type="evidence" value="ECO:0007669"/>
    <property type="project" value="UniProtKB-KW"/>
</dbReference>
<dbReference type="Gene3D" id="3.40.50.1820">
    <property type="entry name" value="alpha/beta hydrolase"/>
    <property type="match status" value="1"/>
</dbReference>
<dbReference type="InterPro" id="IPR029058">
    <property type="entry name" value="AB_hydrolase_fold"/>
</dbReference>
<evidence type="ECO:0000259" key="2">
    <source>
        <dbReference type="Pfam" id="PF00326"/>
    </source>
</evidence>
<name>A0ABP8W4H6_9MICO</name>
<dbReference type="Gene3D" id="2.120.10.30">
    <property type="entry name" value="TolB, C-terminal domain"/>
    <property type="match status" value="1"/>
</dbReference>
<dbReference type="InterPro" id="IPR001375">
    <property type="entry name" value="Peptidase_S9_cat"/>
</dbReference>
<evidence type="ECO:0000313" key="4">
    <source>
        <dbReference type="Proteomes" id="UP001501295"/>
    </source>
</evidence>
<dbReference type="PRINTS" id="PR00862">
    <property type="entry name" value="PROLIGOPTASE"/>
</dbReference>
<feature type="domain" description="Peptidase S9 prolyl oligopeptidase catalytic" evidence="2">
    <location>
        <begin position="416"/>
        <end position="624"/>
    </location>
</feature>
<dbReference type="SUPFAM" id="SSF53474">
    <property type="entry name" value="alpha/beta-Hydrolases"/>
    <property type="match status" value="1"/>
</dbReference>
<keyword evidence="1 3" id="KW-0378">Hydrolase</keyword>
<dbReference type="SUPFAM" id="SSF50993">
    <property type="entry name" value="Peptidase/esterase 'gauge' domain"/>
    <property type="match status" value="1"/>
</dbReference>